<proteinExistence type="predicted"/>
<organism evidence="2">
    <name type="scientific">Lygus hesperus</name>
    <name type="common">Western plant bug</name>
    <dbReference type="NCBI Taxonomy" id="30085"/>
    <lineage>
        <taxon>Eukaryota</taxon>
        <taxon>Metazoa</taxon>
        <taxon>Ecdysozoa</taxon>
        <taxon>Arthropoda</taxon>
        <taxon>Hexapoda</taxon>
        <taxon>Insecta</taxon>
        <taxon>Pterygota</taxon>
        <taxon>Neoptera</taxon>
        <taxon>Paraneoptera</taxon>
        <taxon>Hemiptera</taxon>
        <taxon>Heteroptera</taxon>
        <taxon>Panheteroptera</taxon>
        <taxon>Cimicomorpha</taxon>
        <taxon>Miridae</taxon>
        <taxon>Mirini</taxon>
        <taxon>Lygus</taxon>
    </lineage>
</organism>
<accession>A0A0A9XYP2</accession>
<feature type="non-terminal residue" evidence="2">
    <location>
        <position position="172"/>
    </location>
</feature>
<reference evidence="2" key="1">
    <citation type="journal article" date="2014" name="PLoS ONE">
        <title>Transcriptome-Based Identification of ABC Transporters in the Western Tarnished Plant Bug Lygus hesperus.</title>
        <authorList>
            <person name="Hull J.J."/>
            <person name="Chaney K."/>
            <person name="Geib S.M."/>
            <person name="Fabrick J.A."/>
            <person name="Brent C.S."/>
            <person name="Walsh D."/>
            <person name="Lavine L.C."/>
        </authorList>
    </citation>
    <scope>NUCLEOTIDE SEQUENCE</scope>
</reference>
<protein>
    <submittedName>
        <fullName evidence="2">Uncharacterized protein</fullName>
    </submittedName>
</protein>
<reference evidence="2" key="2">
    <citation type="submission" date="2014-07" db="EMBL/GenBank/DDBJ databases">
        <authorList>
            <person name="Hull J."/>
        </authorList>
    </citation>
    <scope>NUCLEOTIDE SEQUENCE</scope>
</reference>
<feature type="region of interest" description="Disordered" evidence="1">
    <location>
        <begin position="134"/>
        <end position="172"/>
    </location>
</feature>
<dbReference type="EMBL" id="GBHO01021194">
    <property type="protein sequence ID" value="JAG22410.1"/>
    <property type="molecule type" value="Transcribed_RNA"/>
</dbReference>
<evidence type="ECO:0000256" key="1">
    <source>
        <dbReference type="SAM" id="MobiDB-lite"/>
    </source>
</evidence>
<evidence type="ECO:0000313" key="2">
    <source>
        <dbReference type="EMBL" id="JAG22410.1"/>
    </source>
</evidence>
<sequence length="172" mass="19276">SHRQPQLLQEETDEEVFHFDHSLPVSENGEYVPVIDTTVNADNTNNNDSIRAETLEVNLLNRDLPGKKDPFFPTYHEPSSDCTNAINSDLASAEPVVASEASQHFFCDEEFSIDPHFISDTKIDEPSLIELECKSDSDSQPDCEISECLDSDYEPGIDEFEFSDSESDEPSP</sequence>
<feature type="compositionally biased region" description="Acidic residues" evidence="1">
    <location>
        <begin position="139"/>
        <end position="172"/>
    </location>
</feature>
<dbReference type="AlphaFoldDB" id="A0A0A9XYP2"/>
<name>A0A0A9XYP2_LYGHE</name>
<gene>
    <name evidence="2" type="ORF">CM83_5095</name>
</gene>
<feature type="non-terminal residue" evidence="2">
    <location>
        <position position="1"/>
    </location>
</feature>